<reference evidence="1 2" key="1">
    <citation type="submission" date="2008-03" db="EMBL/GenBank/DDBJ databases">
        <title>The Genome Sequence of Verticillium dahliae VdLs.17.</title>
        <authorList>
            <consortium name="The Broad Institute Genome Sequencing Platform"/>
            <person name="Ma L.-J.J."/>
            <person name="Klosterman S.J."/>
            <person name="Subbarao K."/>
            <person name="Dobinson K."/>
            <person name="Veronese P."/>
            <person name="Kang S."/>
            <person name="Gold S.E."/>
            <person name="Young S."/>
            <person name="Jaffe D."/>
            <person name="Gnerre S."/>
            <person name="Berlin A."/>
            <person name="Heiman D."/>
            <person name="Hepburn T."/>
            <person name="Sykes S."/>
            <person name="Alvarado L."/>
            <person name="Kodira C.D."/>
            <person name="Lander E."/>
            <person name="Galagan J."/>
            <person name="Nusbaum C."/>
            <person name="Birren B."/>
        </authorList>
    </citation>
    <scope>NUCLEOTIDE SEQUENCE [LARGE SCALE GENOMIC DNA]</scope>
    <source>
        <strain evidence="2">VdLs.17 / ATCC MYA-4575 / FGSC 10137</strain>
    </source>
</reference>
<evidence type="ECO:0000313" key="1">
    <source>
        <dbReference type="EMBL" id="EGY14909.1"/>
    </source>
</evidence>
<proteinExistence type="predicted"/>
<dbReference type="EMBL" id="DS572706">
    <property type="protein sequence ID" value="EGY14909.1"/>
    <property type="molecule type" value="Genomic_DNA"/>
</dbReference>
<protein>
    <submittedName>
        <fullName evidence="1">Uncharacterized protein</fullName>
    </submittedName>
</protein>
<dbReference type="InParanoid" id="G2X7E1"/>
<dbReference type="GeneID" id="20707862"/>
<accession>G2X7E1</accession>
<sequence length="211" mass="24281">MVAPWVNPVSPKQIEESTAALMKFFGDSHTTQVAVESVKPFLQSSREIENPRHALAEGIPQLQEEPFQMVDALPRRLEIACAVKNKIRAMALEPHFSTGEFADHLPDEYLNFSFTLMQFSVFLCMDLQRLEQLHEDSLGPFWFDQLRHIEALFGTCACEVGASDEAWNMLTMAPTQHRAQRNYVLCYADVSFAFEKVRMYMQRGYCKYIDD</sequence>
<evidence type="ECO:0000313" key="2">
    <source>
        <dbReference type="Proteomes" id="UP000001611"/>
    </source>
</evidence>
<keyword evidence="2" id="KW-1185">Reference proteome</keyword>
<dbReference type="RefSeq" id="XP_009657072.1">
    <property type="nucleotide sequence ID" value="XM_009658777.1"/>
</dbReference>
<dbReference type="HOGENOM" id="CLU_1305712_0_0_1"/>
<organism evidence="1 2">
    <name type="scientific">Verticillium dahliae (strain VdLs.17 / ATCC MYA-4575 / FGSC 10137)</name>
    <name type="common">Verticillium wilt</name>
    <dbReference type="NCBI Taxonomy" id="498257"/>
    <lineage>
        <taxon>Eukaryota</taxon>
        <taxon>Fungi</taxon>
        <taxon>Dikarya</taxon>
        <taxon>Ascomycota</taxon>
        <taxon>Pezizomycotina</taxon>
        <taxon>Sordariomycetes</taxon>
        <taxon>Hypocreomycetidae</taxon>
        <taxon>Glomerellales</taxon>
        <taxon>Plectosphaerellaceae</taxon>
        <taxon>Verticillium</taxon>
    </lineage>
</organism>
<reference evidence="2" key="2">
    <citation type="journal article" date="2011" name="PLoS Pathog.">
        <title>Comparative genomics yields insights into niche adaptation of plant vascular wilt pathogens.</title>
        <authorList>
            <person name="Klosterman S.J."/>
            <person name="Subbarao K.V."/>
            <person name="Kang S."/>
            <person name="Veronese P."/>
            <person name="Gold S.E."/>
            <person name="Thomma B.P.H.J."/>
            <person name="Chen Z."/>
            <person name="Henrissat B."/>
            <person name="Lee Y.-H."/>
            <person name="Park J."/>
            <person name="Garcia-Pedrajas M.D."/>
            <person name="Barbara D.J."/>
            <person name="Anchieta A."/>
            <person name="de Jonge R."/>
            <person name="Santhanam P."/>
            <person name="Maruthachalam K."/>
            <person name="Atallah Z."/>
            <person name="Amyotte S.G."/>
            <person name="Paz Z."/>
            <person name="Inderbitzin P."/>
            <person name="Hayes R.J."/>
            <person name="Heiman D.I."/>
            <person name="Young S."/>
            <person name="Zeng Q."/>
            <person name="Engels R."/>
            <person name="Galagan J."/>
            <person name="Cuomo C.A."/>
            <person name="Dobinson K.F."/>
            <person name="Ma L.-J."/>
        </authorList>
    </citation>
    <scope>NUCLEOTIDE SEQUENCE [LARGE SCALE GENOMIC DNA]</scope>
    <source>
        <strain evidence="2">VdLs.17 / ATCC MYA-4575 / FGSC 10137</strain>
    </source>
</reference>
<gene>
    <name evidence="1" type="ORF">VDAG_06399</name>
</gene>
<dbReference type="AlphaFoldDB" id="G2X7E1"/>
<name>G2X7E1_VERDV</name>
<dbReference type="OrthoDB" id="5416097at2759"/>
<dbReference type="Proteomes" id="UP000001611">
    <property type="component" value="Unassembled WGS sequence"/>
</dbReference>
<dbReference type="KEGG" id="vda:VDAG_06399"/>